<dbReference type="Gene3D" id="3.30.565.10">
    <property type="entry name" value="Histidine kinase-like ATPase, C-terminal domain"/>
    <property type="match status" value="1"/>
</dbReference>
<dbReference type="InterPro" id="IPR004358">
    <property type="entry name" value="Sig_transdc_His_kin-like_C"/>
</dbReference>
<keyword evidence="6" id="KW-1185">Reference proteome</keyword>
<dbReference type="SUPFAM" id="SSF55874">
    <property type="entry name" value="ATPase domain of HSP90 chaperone/DNA topoisomerase II/histidine kinase"/>
    <property type="match status" value="1"/>
</dbReference>
<gene>
    <name evidence="5" type="ORF">CMC5_037780</name>
</gene>
<dbReference type="InterPro" id="IPR036890">
    <property type="entry name" value="HATPase_C_sf"/>
</dbReference>
<dbReference type="AlphaFoldDB" id="A0A0K1EFL1"/>
<dbReference type="KEGG" id="ccro:CMC5_037780"/>
<evidence type="ECO:0000256" key="3">
    <source>
        <dbReference type="ARBA" id="ARBA00022553"/>
    </source>
</evidence>
<evidence type="ECO:0000313" key="6">
    <source>
        <dbReference type="Proteomes" id="UP000067626"/>
    </source>
</evidence>
<dbReference type="PANTHER" id="PTHR43547:SF2">
    <property type="entry name" value="HYBRID SIGNAL TRANSDUCTION HISTIDINE KINASE C"/>
    <property type="match status" value="1"/>
</dbReference>
<dbReference type="RefSeq" id="WP_050431685.1">
    <property type="nucleotide sequence ID" value="NZ_CP012159.1"/>
</dbReference>
<dbReference type="CDD" id="cd00075">
    <property type="entry name" value="HATPase"/>
    <property type="match status" value="1"/>
</dbReference>
<dbReference type="InterPro" id="IPR003594">
    <property type="entry name" value="HATPase_dom"/>
</dbReference>
<dbReference type="SMART" id="SM00387">
    <property type="entry name" value="HATPase_c"/>
    <property type="match status" value="1"/>
</dbReference>
<evidence type="ECO:0000256" key="2">
    <source>
        <dbReference type="ARBA" id="ARBA00012438"/>
    </source>
</evidence>
<dbReference type="SMART" id="SM00388">
    <property type="entry name" value="HisKA"/>
    <property type="match status" value="1"/>
</dbReference>
<dbReference type="STRING" id="52.CMC5_037780"/>
<dbReference type="Pfam" id="PF02518">
    <property type="entry name" value="HATPase_c"/>
    <property type="match status" value="1"/>
</dbReference>
<dbReference type="Gene3D" id="1.10.287.130">
    <property type="match status" value="1"/>
</dbReference>
<sequence length="260" mass="27835">MAALHKNKSMSPDERRVLPYAEEASLRDEFLSLASHELLTPLTSLTLQAQLIRRAIADEQVATPERMAAMLEVFDRQLGRLGVLCDELVQASCIQAGQLSVTREYVDLGVLIRGAAARVAAQQPAMAGAIVVETDEGLRGCVDRAQLERLVLHLVRNAATFGEGQPVVVTARATQTGVRISVRDHGIGIAKEDQARIFERFERAVPVRHFGGLGLGLYIARAVAQAHGGSIRVESEPGKGAMFTVDLPLKEAGGALAAAA</sequence>
<proteinExistence type="predicted"/>
<dbReference type="Proteomes" id="UP000067626">
    <property type="component" value="Chromosome"/>
</dbReference>
<dbReference type="OrthoDB" id="6114847at2"/>
<dbReference type="GO" id="GO:0000155">
    <property type="term" value="F:phosphorelay sensor kinase activity"/>
    <property type="evidence" value="ECO:0007669"/>
    <property type="project" value="InterPro"/>
</dbReference>
<dbReference type="EMBL" id="CP012159">
    <property type="protein sequence ID" value="AKT39629.1"/>
    <property type="molecule type" value="Genomic_DNA"/>
</dbReference>
<dbReference type="InterPro" id="IPR036097">
    <property type="entry name" value="HisK_dim/P_sf"/>
</dbReference>
<name>A0A0K1EFL1_CHOCO</name>
<keyword evidence="3" id="KW-0597">Phosphoprotein</keyword>
<evidence type="ECO:0000313" key="5">
    <source>
        <dbReference type="EMBL" id="AKT39629.1"/>
    </source>
</evidence>
<protein>
    <recommendedName>
        <fullName evidence="2">histidine kinase</fullName>
        <ecNumber evidence="2">2.7.13.3</ecNumber>
    </recommendedName>
</protein>
<dbReference type="Pfam" id="PF00512">
    <property type="entry name" value="HisKA"/>
    <property type="match status" value="1"/>
</dbReference>
<evidence type="ECO:0000256" key="1">
    <source>
        <dbReference type="ARBA" id="ARBA00000085"/>
    </source>
</evidence>
<dbReference type="InterPro" id="IPR003661">
    <property type="entry name" value="HisK_dim/P_dom"/>
</dbReference>
<dbReference type="InterPro" id="IPR005467">
    <property type="entry name" value="His_kinase_dom"/>
</dbReference>
<accession>A0A0K1EFL1</accession>
<dbReference type="PRINTS" id="PR00344">
    <property type="entry name" value="BCTRLSENSOR"/>
</dbReference>
<feature type="domain" description="Histidine kinase" evidence="4">
    <location>
        <begin position="33"/>
        <end position="251"/>
    </location>
</feature>
<evidence type="ECO:0000259" key="4">
    <source>
        <dbReference type="PROSITE" id="PS50109"/>
    </source>
</evidence>
<dbReference type="EC" id="2.7.13.3" evidence="2"/>
<dbReference type="SUPFAM" id="SSF47384">
    <property type="entry name" value="Homodimeric domain of signal transducing histidine kinase"/>
    <property type="match status" value="1"/>
</dbReference>
<dbReference type="PANTHER" id="PTHR43547">
    <property type="entry name" value="TWO-COMPONENT HISTIDINE KINASE"/>
    <property type="match status" value="1"/>
</dbReference>
<dbReference type="PROSITE" id="PS50109">
    <property type="entry name" value="HIS_KIN"/>
    <property type="match status" value="1"/>
</dbReference>
<comment type="catalytic activity">
    <reaction evidence="1">
        <text>ATP + protein L-histidine = ADP + protein N-phospho-L-histidine.</text>
        <dbReference type="EC" id="2.7.13.3"/>
    </reaction>
</comment>
<organism evidence="5 6">
    <name type="scientific">Chondromyces crocatus</name>
    <dbReference type="NCBI Taxonomy" id="52"/>
    <lineage>
        <taxon>Bacteria</taxon>
        <taxon>Pseudomonadati</taxon>
        <taxon>Myxococcota</taxon>
        <taxon>Polyangia</taxon>
        <taxon>Polyangiales</taxon>
        <taxon>Polyangiaceae</taxon>
        <taxon>Chondromyces</taxon>
    </lineage>
</organism>
<reference evidence="5 6" key="1">
    <citation type="submission" date="2015-07" db="EMBL/GenBank/DDBJ databases">
        <title>Genome analysis of myxobacterium Chondromyces crocatus Cm c5 reveals a high potential for natural compound synthesis and the genetic basis for the loss of fruiting body formation.</title>
        <authorList>
            <person name="Zaburannyi N."/>
            <person name="Bunk B."/>
            <person name="Maier J."/>
            <person name="Overmann J."/>
            <person name="Mueller R."/>
        </authorList>
    </citation>
    <scope>NUCLEOTIDE SEQUENCE [LARGE SCALE GENOMIC DNA]</scope>
    <source>
        <strain evidence="5 6">Cm c5</strain>
    </source>
</reference>